<protein>
    <submittedName>
        <fullName evidence="2">Uncharacterized protein</fullName>
    </submittedName>
</protein>
<name>A0A4D6LDS8_VIGUN</name>
<proteinExistence type="predicted"/>
<accession>A0A4D6LDS8</accession>
<gene>
    <name evidence="2" type="ORF">DEO72_LG3g946</name>
</gene>
<feature type="region of interest" description="Disordered" evidence="1">
    <location>
        <begin position="31"/>
        <end position="51"/>
    </location>
</feature>
<dbReference type="EMBL" id="CP039347">
    <property type="protein sequence ID" value="QCD86424.1"/>
    <property type="molecule type" value="Genomic_DNA"/>
</dbReference>
<keyword evidence="3" id="KW-1185">Reference proteome</keyword>
<organism evidence="2 3">
    <name type="scientific">Vigna unguiculata</name>
    <name type="common">Cowpea</name>
    <dbReference type="NCBI Taxonomy" id="3917"/>
    <lineage>
        <taxon>Eukaryota</taxon>
        <taxon>Viridiplantae</taxon>
        <taxon>Streptophyta</taxon>
        <taxon>Embryophyta</taxon>
        <taxon>Tracheophyta</taxon>
        <taxon>Spermatophyta</taxon>
        <taxon>Magnoliopsida</taxon>
        <taxon>eudicotyledons</taxon>
        <taxon>Gunneridae</taxon>
        <taxon>Pentapetalae</taxon>
        <taxon>rosids</taxon>
        <taxon>fabids</taxon>
        <taxon>Fabales</taxon>
        <taxon>Fabaceae</taxon>
        <taxon>Papilionoideae</taxon>
        <taxon>50 kb inversion clade</taxon>
        <taxon>NPAAA clade</taxon>
        <taxon>indigoferoid/millettioid clade</taxon>
        <taxon>Phaseoleae</taxon>
        <taxon>Vigna</taxon>
    </lineage>
</organism>
<dbReference type="AlphaFoldDB" id="A0A4D6LDS8"/>
<evidence type="ECO:0000256" key="1">
    <source>
        <dbReference type="SAM" id="MobiDB-lite"/>
    </source>
</evidence>
<evidence type="ECO:0000313" key="3">
    <source>
        <dbReference type="Proteomes" id="UP000501690"/>
    </source>
</evidence>
<sequence length="75" mass="8345">MEDTIRTRCWVEVVGGKNKGRVYGARQLAANSGASGSLRHQPSSSSSNVEDVTYLKQRLEARDLAYEELKGQFQN</sequence>
<feature type="compositionally biased region" description="Polar residues" evidence="1">
    <location>
        <begin position="31"/>
        <end position="50"/>
    </location>
</feature>
<dbReference type="Proteomes" id="UP000501690">
    <property type="component" value="Linkage Group LG3"/>
</dbReference>
<evidence type="ECO:0000313" key="2">
    <source>
        <dbReference type="EMBL" id="QCD86424.1"/>
    </source>
</evidence>
<reference evidence="2 3" key="1">
    <citation type="submission" date="2019-04" db="EMBL/GenBank/DDBJ databases">
        <title>An improved genome assembly and genetic linkage map for asparagus bean, Vigna unguiculata ssp. sesquipedialis.</title>
        <authorList>
            <person name="Xia Q."/>
            <person name="Zhang R."/>
            <person name="Dong Y."/>
        </authorList>
    </citation>
    <scope>NUCLEOTIDE SEQUENCE [LARGE SCALE GENOMIC DNA]</scope>
    <source>
        <tissue evidence="2">Leaf</tissue>
    </source>
</reference>